<evidence type="ECO:0000313" key="2">
    <source>
        <dbReference type="Proteomes" id="UP000736672"/>
    </source>
</evidence>
<dbReference type="EMBL" id="JAGTJS010000005">
    <property type="protein sequence ID" value="KAH7268617.1"/>
    <property type="molecule type" value="Genomic_DNA"/>
</dbReference>
<sequence length="230" mass="25908">MSIAADVIRMSVGVNDDTAQCLFEAFAEDVFPAVPLIQDQETKDLALEFRYQAFEVDATSVVGITCFEDSIGRTLNFTRSCLFQRVGCLFGGASTGPEGFKKWFHVEKCKKSFEEDVSYSKSERMVKIRIRAQPQEVGTCNLSCTGSWKVSKQPSQRSFLPAGLRLKHKHLPRLLSPRGLPMDISEGSIRGRKPVYVQLASLLDKSMLAVRKKIRRCIRTAMNIIWMGYN</sequence>
<name>A0A9P9KUC7_FUSSL</name>
<gene>
    <name evidence="1" type="ORF">B0J15DRAFT_462622</name>
</gene>
<dbReference type="AlphaFoldDB" id="A0A9P9KUC7"/>
<evidence type="ECO:0000313" key="1">
    <source>
        <dbReference type="EMBL" id="KAH7268617.1"/>
    </source>
</evidence>
<keyword evidence="2" id="KW-1185">Reference proteome</keyword>
<reference evidence="1" key="1">
    <citation type="journal article" date="2021" name="Nat. Commun.">
        <title>Genetic determinants of endophytism in the Arabidopsis root mycobiome.</title>
        <authorList>
            <person name="Mesny F."/>
            <person name="Miyauchi S."/>
            <person name="Thiergart T."/>
            <person name="Pickel B."/>
            <person name="Atanasova L."/>
            <person name="Karlsson M."/>
            <person name="Huettel B."/>
            <person name="Barry K.W."/>
            <person name="Haridas S."/>
            <person name="Chen C."/>
            <person name="Bauer D."/>
            <person name="Andreopoulos W."/>
            <person name="Pangilinan J."/>
            <person name="LaButti K."/>
            <person name="Riley R."/>
            <person name="Lipzen A."/>
            <person name="Clum A."/>
            <person name="Drula E."/>
            <person name="Henrissat B."/>
            <person name="Kohler A."/>
            <person name="Grigoriev I.V."/>
            <person name="Martin F.M."/>
            <person name="Hacquard S."/>
        </authorList>
    </citation>
    <scope>NUCLEOTIDE SEQUENCE</scope>
    <source>
        <strain evidence="1">FSSC 5 MPI-SDFR-AT-0091</strain>
    </source>
</reference>
<organism evidence="1 2">
    <name type="scientific">Fusarium solani</name>
    <name type="common">Filamentous fungus</name>
    <dbReference type="NCBI Taxonomy" id="169388"/>
    <lineage>
        <taxon>Eukaryota</taxon>
        <taxon>Fungi</taxon>
        <taxon>Dikarya</taxon>
        <taxon>Ascomycota</taxon>
        <taxon>Pezizomycotina</taxon>
        <taxon>Sordariomycetes</taxon>
        <taxon>Hypocreomycetidae</taxon>
        <taxon>Hypocreales</taxon>
        <taxon>Nectriaceae</taxon>
        <taxon>Fusarium</taxon>
        <taxon>Fusarium solani species complex</taxon>
    </lineage>
</organism>
<comment type="caution">
    <text evidence="1">The sequence shown here is derived from an EMBL/GenBank/DDBJ whole genome shotgun (WGS) entry which is preliminary data.</text>
</comment>
<dbReference type="Proteomes" id="UP000736672">
    <property type="component" value="Unassembled WGS sequence"/>
</dbReference>
<proteinExistence type="predicted"/>
<protein>
    <submittedName>
        <fullName evidence="1">Uncharacterized protein</fullName>
    </submittedName>
</protein>
<accession>A0A9P9KUC7</accession>